<dbReference type="InterPro" id="IPR018392">
    <property type="entry name" value="LysM"/>
</dbReference>
<feature type="domain" description="LysM" evidence="4">
    <location>
        <begin position="326"/>
        <end position="370"/>
    </location>
</feature>
<dbReference type="InterPro" id="IPR017853">
    <property type="entry name" value="GH"/>
</dbReference>
<dbReference type="PROSITE" id="PS51782">
    <property type="entry name" value="LYSM"/>
    <property type="match status" value="2"/>
</dbReference>
<dbReference type="SMART" id="SM00257">
    <property type="entry name" value="LysM"/>
    <property type="match status" value="2"/>
</dbReference>
<dbReference type="PROSITE" id="PS51904">
    <property type="entry name" value="GLYCOSYL_HYDROL_F25_2"/>
    <property type="match status" value="1"/>
</dbReference>
<dbReference type="SUPFAM" id="SSF51445">
    <property type="entry name" value="(Trans)glycosidases"/>
    <property type="match status" value="1"/>
</dbReference>
<dbReference type="CDD" id="cd00118">
    <property type="entry name" value="LysM"/>
    <property type="match status" value="2"/>
</dbReference>
<dbReference type="Gene3D" id="3.20.20.80">
    <property type="entry name" value="Glycosidases"/>
    <property type="match status" value="1"/>
</dbReference>
<keyword evidence="2" id="KW-0378">Hydrolase</keyword>
<dbReference type="Pfam" id="PF01476">
    <property type="entry name" value="LysM"/>
    <property type="match status" value="2"/>
</dbReference>
<organism evidence="5 6">
    <name type="scientific">Lapidilactobacillus dextrinicus DSM 20335</name>
    <dbReference type="NCBI Taxonomy" id="1423738"/>
    <lineage>
        <taxon>Bacteria</taxon>
        <taxon>Bacillati</taxon>
        <taxon>Bacillota</taxon>
        <taxon>Bacilli</taxon>
        <taxon>Lactobacillales</taxon>
        <taxon>Lactobacillaceae</taxon>
        <taxon>Lapidilactobacillus</taxon>
    </lineage>
</organism>
<dbReference type="GO" id="GO:0009253">
    <property type="term" value="P:peptidoglycan catabolic process"/>
    <property type="evidence" value="ECO:0007669"/>
    <property type="project" value="InterPro"/>
</dbReference>
<evidence type="ECO:0000313" key="5">
    <source>
        <dbReference type="EMBL" id="KRM79405.1"/>
    </source>
</evidence>
<sequence length="422" mass="45232">MVAILFASISVPVATSSAATRTYGVDWSKYQGNNGKFGYQKDKFVISQVGGTYNGSYVTQSTYRTQVASAIAAGKFAHTYIWYQVSGNIGVSKAALDKFLPQVQTPKNSIVALDFESGASWNATTNTDAIIYGMSRIKQAGYTPMLYSSKAFLQANADVSRIIKAFPNSLWIAGYPISGVISSAPFQYFPSMNGVAIWQFTAEYIAGGLDGNVDLLGITENGYKGSHQDDDGKVTVEPDTDTPAINDGQNANDTAKKDIKVGNTVKVNLKATKWANGVGMPSWVRGKTYKVQQVAKGKVLLAGILSWIKTSDIEILSVGSGSSSTSTYTVRSGDTLSAIASRYGTTVSKLQSLNGISNANYIYVGQKLKISGSVSATYYTVKYGDTVSGIAARYGTTTNNIKQLNGLSNVNFIRIGQRLRVK</sequence>
<evidence type="ECO:0000256" key="2">
    <source>
        <dbReference type="ARBA" id="ARBA00022801"/>
    </source>
</evidence>
<dbReference type="AlphaFoldDB" id="A0A0R2BIR2"/>
<gene>
    <name evidence="5" type="ORF">FC84_GL001580</name>
</gene>
<dbReference type="GO" id="GO:0016998">
    <property type="term" value="P:cell wall macromolecule catabolic process"/>
    <property type="evidence" value="ECO:0007669"/>
    <property type="project" value="InterPro"/>
</dbReference>
<dbReference type="SMART" id="SM00641">
    <property type="entry name" value="Glyco_25"/>
    <property type="match status" value="1"/>
</dbReference>
<dbReference type="Proteomes" id="UP000051813">
    <property type="component" value="Unassembled WGS sequence"/>
</dbReference>
<dbReference type="GO" id="GO:0008932">
    <property type="term" value="F:lytic endotransglycosylase activity"/>
    <property type="evidence" value="ECO:0007669"/>
    <property type="project" value="TreeGrafter"/>
</dbReference>
<name>A0A0R2BIR2_9LACO</name>
<keyword evidence="3" id="KW-0326">Glycosidase</keyword>
<dbReference type="SUPFAM" id="SSF54106">
    <property type="entry name" value="LysM domain"/>
    <property type="match status" value="2"/>
</dbReference>
<comment type="similarity">
    <text evidence="1">Belongs to the glycosyl hydrolase 25 family.</text>
</comment>
<dbReference type="InterPro" id="IPR036779">
    <property type="entry name" value="LysM_dom_sf"/>
</dbReference>
<comment type="caution">
    <text evidence="5">The sequence shown here is derived from an EMBL/GenBank/DDBJ whole genome shotgun (WGS) entry which is preliminary data.</text>
</comment>
<reference evidence="5 6" key="1">
    <citation type="journal article" date="2015" name="Genome Announc.">
        <title>Expanding the biotechnology potential of lactobacilli through comparative genomics of 213 strains and associated genera.</title>
        <authorList>
            <person name="Sun Z."/>
            <person name="Harris H.M."/>
            <person name="McCann A."/>
            <person name="Guo C."/>
            <person name="Argimon S."/>
            <person name="Zhang W."/>
            <person name="Yang X."/>
            <person name="Jeffery I.B."/>
            <person name="Cooney J.C."/>
            <person name="Kagawa T.F."/>
            <person name="Liu W."/>
            <person name="Song Y."/>
            <person name="Salvetti E."/>
            <person name="Wrobel A."/>
            <person name="Rasinkangas P."/>
            <person name="Parkhill J."/>
            <person name="Rea M.C."/>
            <person name="O'Sullivan O."/>
            <person name="Ritari J."/>
            <person name="Douillard F.P."/>
            <person name="Paul Ross R."/>
            <person name="Yang R."/>
            <person name="Briner A.E."/>
            <person name="Felis G.E."/>
            <person name="de Vos W.M."/>
            <person name="Barrangou R."/>
            <person name="Klaenhammer T.R."/>
            <person name="Caufield P.W."/>
            <person name="Cui Y."/>
            <person name="Zhang H."/>
            <person name="O'Toole P.W."/>
        </authorList>
    </citation>
    <scope>NUCLEOTIDE SEQUENCE [LARGE SCALE GENOMIC DNA]</scope>
    <source>
        <strain evidence="5 6">DSM 20335</strain>
    </source>
</reference>
<evidence type="ECO:0000259" key="4">
    <source>
        <dbReference type="PROSITE" id="PS51782"/>
    </source>
</evidence>
<accession>A0A0R2BIR2</accession>
<dbReference type="PATRIC" id="fig|1423738.3.peg.1597"/>
<evidence type="ECO:0000313" key="6">
    <source>
        <dbReference type="Proteomes" id="UP000051813"/>
    </source>
</evidence>
<keyword evidence="6" id="KW-1185">Reference proteome</keyword>
<dbReference type="PANTHER" id="PTHR33734">
    <property type="entry name" value="LYSM DOMAIN-CONTAINING GPI-ANCHORED PROTEIN 2"/>
    <property type="match status" value="1"/>
</dbReference>
<dbReference type="InterPro" id="IPR018077">
    <property type="entry name" value="Glyco_hydro_fam25_subgr"/>
</dbReference>
<dbReference type="GO" id="GO:0003796">
    <property type="term" value="F:lysozyme activity"/>
    <property type="evidence" value="ECO:0007669"/>
    <property type="project" value="InterPro"/>
</dbReference>
<evidence type="ECO:0000256" key="1">
    <source>
        <dbReference type="ARBA" id="ARBA00010646"/>
    </source>
</evidence>
<dbReference type="Gene3D" id="3.10.350.10">
    <property type="entry name" value="LysM domain"/>
    <property type="match status" value="2"/>
</dbReference>
<evidence type="ECO:0000256" key="3">
    <source>
        <dbReference type="ARBA" id="ARBA00023295"/>
    </source>
</evidence>
<dbReference type="STRING" id="1423738.FC84_GL001580"/>
<feature type="domain" description="LysM" evidence="4">
    <location>
        <begin position="377"/>
        <end position="421"/>
    </location>
</feature>
<dbReference type="PANTHER" id="PTHR33734:SF22">
    <property type="entry name" value="MEMBRANE-BOUND LYTIC MUREIN TRANSGLYCOSYLASE D"/>
    <property type="match status" value="1"/>
</dbReference>
<dbReference type="EMBL" id="AYYK01000004">
    <property type="protein sequence ID" value="KRM79405.1"/>
    <property type="molecule type" value="Genomic_DNA"/>
</dbReference>
<dbReference type="Pfam" id="PF01183">
    <property type="entry name" value="Glyco_hydro_25"/>
    <property type="match status" value="1"/>
</dbReference>
<protein>
    <submittedName>
        <fullName evidence="5">Endolysin</fullName>
    </submittedName>
</protein>
<dbReference type="InterPro" id="IPR002053">
    <property type="entry name" value="Glyco_hydro_25"/>
</dbReference>
<proteinExistence type="inferred from homology"/>